<gene>
    <name evidence="1" type="ORF">METZ01_LOCUS187779</name>
</gene>
<evidence type="ECO:0000313" key="1">
    <source>
        <dbReference type="EMBL" id="SVB34925.1"/>
    </source>
</evidence>
<dbReference type="InterPro" id="IPR008320">
    <property type="entry name" value="UCP032025"/>
</dbReference>
<protein>
    <recommendedName>
        <fullName evidence="2">Lysophospholipase</fullName>
    </recommendedName>
</protein>
<feature type="non-terminal residue" evidence="1">
    <location>
        <position position="1"/>
    </location>
</feature>
<name>A0A382D9I5_9ZZZZ</name>
<dbReference type="PIRSF" id="PIRSF032025">
    <property type="entry name" value="UCP032025"/>
    <property type="match status" value="1"/>
</dbReference>
<reference evidence="1" key="1">
    <citation type="submission" date="2018-05" db="EMBL/GenBank/DDBJ databases">
        <authorList>
            <person name="Lanie J.A."/>
            <person name="Ng W.-L."/>
            <person name="Kazmierczak K.M."/>
            <person name="Andrzejewski T.M."/>
            <person name="Davidsen T.M."/>
            <person name="Wayne K.J."/>
            <person name="Tettelin H."/>
            <person name="Glass J.I."/>
            <person name="Rusch D."/>
            <person name="Podicherti R."/>
            <person name="Tsui H.-C.T."/>
            <person name="Winkler M.E."/>
        </authorList>
    </citation>
    <scope>NUCLEOTIDE SEQUENCE</scope>
</reference>
<dbReference type="AlphaFoldDB" id="A0A382D9I5"/>
<organism evidence="1">
    <name type="scientific">marine metagenome</name>
    <dbReference type="NCBI Taxonomy" id="408172"/>
    <lineage>
        <taxon>unclassified sequences</taxon>
        <taxon>metagenomes</taxon>
        <taxon>ecological metagenomes</taxon>
    </lineage>
</organism>
<dbReference type="EMBL" id="UINC01038226">
    <property type="protein sequence ID" value="SVB34925.1"/>
    <property type="molecule type" value="Genomic_DNA"/>
</dbReference>
<accession>A0A382D9I5</accession>
<evidence type="ECO:0008006" key="2">
    <source>
        <dbReference type="Google" id="ProtNLM"/>
    </source>
</evidence>
<sequence length="145" mass="16216">VVVHLLKMAVGIESLVHLSRVQTGRLQKLEQAGEPPVLRHWTRNTPVRVKEICGGGSLYWIVKGAIRARQRVTAIEKGVSGKTGKRCAFVLDSALVRTEFKPMRAMQGWRYLNDDAVPKDLMQRSENGGDLPEDMAQELRDLGLL</sequence>
<proteinExistence type="predicted"/>
<dbReference type="Pfam" id="PF07370">
    <property type="entry name" value="DUF1489"/>
    <property type="match status" value="1"/>
</dbReference>